<dbReference type="Proteomes" id="UP000583929">
    <property type="component" value="Unassembled WGS sequence"/>
</dbReference>
<feature type="region of interest" description="Disordered" evidence="2">
    <location>
        <begin position="78"/>
        <end position="100"/>
    </location>
</feature>
<evidence type="ECO:0000259" key="4">
    <source>
        <dbReference type="PROSITE" id="PS51462"/>
    </source>
</evidence>
<dbReference type="SUPFAM" id="SSF55811">
    <property type="entry name" value="Nudix"/>
    <property type="match status" value="1"/>
</dbReference>
<dbReference type="EMBL" id="JAATIQ010000007">
    <property type="protein sequence ID" value="KAF4402478.1"/>
    <property type="molecule type" value="Genomic_DNA"/>
</dbReference>
<dbReference type="CDD" id="cd06257">
    <property type="entry name" value="DnaJ"/>
    <property type="match status" value="1"/>
</dbReference>
<dbReference type="PROSITE" id="PS00893">
    <property type="entry name" value="NUDIX_BOX"/>
    <property type="match status" value="1"/>
</dbReference>
<evidence type="ECO:0000313" key="6">
    <source>
        <dbReference type="Proteomes" id="UP000583929"/>
    </source>
</evidence>
<sequence>FIQPHPNLLHIYLGRGNSEKREGPCSGAYGWTWINTQHKNNYYSKRFRKLHAKENLLRNVSAYADFFFQSLRDECDEDDSTSSKGPFRRPHSGKDFRRGFGNRGSPAWDRRGFRICEDEDDYVDTETIFRSAFGGNRFYHWSFLNEENTQWRSSSRFSKNSWNWRHRIEEEYEYEYEYESESVESDLSSHRLALGLSASGPLKLEEVKNAYRACALKWHPDRHLGSSKAVAEEKFKLCSAAYQSLCDKLAVENIGFTVHNMLKAIQVLGCSHIWRPHTSSGLSFISVSVNPLSSSLRRLPSNSSFLTMSSTRSSSGFGAFRARAANSESNPVGASSSSSSSVAAQSTGSAALKVNFCQWCGGKTKHEVPEGQENIRAICTVCEKITYQNPKMVVGCLVEHDNKVLLCKRNIQPTLPAGYMEIGESAAEGAIRETWEEATADVEIVLPFAQLDIPRIGQTYLIFLAKLKKPHFAPGPESSEVELFALDDIPFNSLAFSSMLVTLKLYVEDAKAGRFKFHYGTINKSDIHSAIRISESRQVDQLENEWFSCLVPRN</sequence>
<feature type="domain" description="J" evidence="3">
    <location>
        <begin position="189"/>
        <end position="250"/>
    </location>
</feature>
<evidence type="ECO:0000259" key="3">
    <source>
        <dbReference type="PROSITE" id="PS50076"/>
    </source>
</evidence>
<dbReference type="InterPro" id="IPR029401">
    <property type="entry name" value="Nudix_N"/>
</dbReference>
<dbReference type="PANTHER" id="PTHR43222:SF2">
    <property type="entry name" value="NUDIX HYDROLASE 23, CHLOROPLASTIC"/>
    <property type="match status" value="1"/>
</dbReference>
<dbReference type="InterPro" id="IPR015797">
    <property type="entry name" value="NUDIX_hydrolase-like_dom_sf"/>
</dbReference>
<dbReference type="AlphaFoldDB" id="A0A7J6I628"/>
<dbReference type="Pfam" id="PF00226">
    <property type="entry name" value="DnaJ"/>
    <property type="match status" value="1"/>
</dbReference>
<dbReference type="PROSITE" id="PS50076">
    <property type="entry name" value="DNAJ_2"/>
    <property type="match status" value="1"/>
</dbReference>
<protein>
    <submittedName>
        <fullName evidence="5">Uncharacterized protein</fullName>
    </submittedName>
</protein>
<dbReference type="GO" id="GO:0016787">
    <property type="term" value="F:hydrolase activity"/>
    <property type="evidence" value="ECO:0007669"/>
    <property type="project" value="UniProtKB-KW"/>
</dbReference>
<evidence type="ECO:0000256" key="1">
    <source>
        <dbReference type="ARBA" id="ARBA00022801"/>
    </source>
</evidence>
<dbReference type="Pfam" id="PF14803">
    <property type="entry name" value="Zn_ribbon_Nudix"/>
    <property type="match status" value="1"/>
</dbReference>
<keyword evidence="1" id="KW-0378">Hydrolase</keyword>
<dbReference type="Gene3D" id="3.90.79.10">
    <property type="entry name" value="Nucleoside Triphosphate Pyrophosphohydrolase"/>
    <property type="match status" value="1"/>
</dbReference>
<dbReference type="InterPro" id="IPR020084">
    <property type="entry name" value="NUDIX_hydrolase_CS"/>
</dbReference>
<dbReference type="InterPro" id="IPR000086">
    <property type="entry name" value="NUDIX_hydrolase_dom"/>
</dbReference>
<dbReference type="SUPFAM" id="SSF46565">
    <property type="entry name" value="Chaperone J-domain"/>
    <property type="match status" value="1"/>
</dbReference>
<name>A0A7J6I628_CANSA</name>
<evidence type="ECO:0000313" key="5">
    <source>
        <dbReference type="EMBL" id="KAF4402478.1"/>
    </source>
</evidence>
<dbReference type="Gene3D" id="2.20.70.10">
    <property type="match status" value="1"/>
</dbReference>
<proteinExistence type="predicted"/>
<evidence type="ECO:0000256" key="2">
    <source>
        <dbReference type="SAM" id="MobiDB-lite"/>
    </source>
</evidence>
<dbReference type="PANTHER" id="PTHR43222">
    <property type="entry name" value="NUDIX HYDROLASE 23"/>
    <property type="match status" value="1"/>
</dbReference>
<dbReference type="Gene3D" id="1.10.287.110">
    <property type="entry name" value="DnaJ domain"/>
    <property type="match status" value="1"/>
</dbReference>
<dbReference type="CDD" id="cd04511">
    <property type="entry name" value="NUDIX_Hydrolase"/>
    <property type="match status" value="1"/>
</dbReference>
<dbReference type="Pfam" id="PF00293">
    <property type="entry name" value="NUDIX"/>
    <property type="match status" value="1"/>
</dbReference>
<reference evidence="5 6" key="1">
    <citation type="journal article" date="2020" name="bioRxiv">
        <title>Sequence and annotation of 42 cannabis genomes reveals extensive copy number variation in cannabinoid synthesis and pathogen resistance genes.</title>
        <authorList>
            <person name="Mckernan K.J."/>
            <person name="Helbert Y."/>
            <person name="Kane L.T."/>
            <person name="Ebling H."/>
            <person name="Zhang L."/>
            <person name="Liu B."/>
            <person name="Eaton Z."/>
            <person name="Mclaughlin S."/>
            <person name="Kingan S."/>
            <person name="Baybayan P."/>
            <person name="Concepcion G."/>
            <person name="Jordan M."/>
            <person name="Riva A."/>
            <person name="Barbazuk W."/>
            <person name="Harkins T."/>
        </authorList>
    </citation>
    <scope>NUCLEOTIDE SEQUENCE [LARGE SCALE GENOMIC DNA]</scope>
    <source>
        <strain evidence="6">cv. Jamaican Lion 4</strain>
        <tissue evidence="5">Leaf</tissue>
    </source>
</reference>
<dbReference type="PROSITE" id="PS51462">
    <property type="entry name" value="NUDIX"/>
    <property type="match status" value="1"/>
</dbReference>
<feature type="non-terminal residue" evidence="5">
    <location>
        <position position="554"/>
    </location>
</feature>
<organism evidence="5 6">
    <name type="scientific">Cannabis sativa</name>
    <name type="common">Hemp</name>
    <name type="synonym">Marijuana</name>
    <dbReference type="NCBI Taxonomy" id="3483"/>
    <lineage>
        <taxon>Eukaryota</taxon>
        <taxon>Viridiplantae</taxon>
        <taxon>Streptophyta</taxon>
        <taxon>Embryophyta</taxon>
        <taxon>Tracheophyta</taxon>
        <taxon>Spermatophyta</taxon>
        <taxon>Magnoliopsida</taxon>
        <taxon>eudicotyledons</taxon>
        <taxon>Gunneridae</taxon>
        <taxon>Pentapetalae</taxon>
        <taxon>rosids</taxon>
        <taxon>fabids</taxon>
        <taxon>Rosales</taxon>
        <taxon>Cannabaceae</taxon>
        <taxon>Cannabis</taxon>
    </lineage>
</organism>
<gene>
    <name evidence="5" type="ORF">G4B88_012263</name>
</gene>
<comment type="caution">
    <text evidence="5">The sequence shown here is derived from an EMBL/GenBank/DDBJ whole genome shotgun (WGS) entry which is preliminary data.</text>
</comment>
<dbReference type="InterPro" id="IPR001623">
    <property type="entry name" value="DnaJ_domain"/>
</dbReference>
<accession>A0A7J6I628</accession>
<keyword evidence="6" id="KW-1185">Reference proteome</keyword>
<dbReference type="SMART" id="SM00271">
    <property type="entry name" value="DnaJ"/>
    <property type="match status" value="1"/>
</dbReference>
<dbReference type="InterPro" id="IPR036869">
    <property type="entry name" value="J_dom_sf"/>
</dbReference>
<feature type="domain" description="Nudix hydrolase" evidence="4">
    <location>
        <begin position="389"/>
        <end position="507"/>
    </location>
</feature>